<feature type="compositionally biased region" description="Basic and acidic residues" evidence="2">
    <location>
        <begin position="150"/>
        <end position="172"/>
    </location>
</feature>
<dbReference type="Proteomes" id="UP001140074">
    <property type="component" value="Unassembled WGS sequence"/>
</dbReference>
<organism evidence="3 4">
    <name type="scientific">Coemansia aciculifera</name>
    <dbReference type="NCBI Taxonomy" id="417176"/>
    <lineage>
        <taxon>Eukaryota</taxon>
        <taxon>Fungi</taxon>
        <taxon>Fungi incertae sedis</taxon>
        <taxon>Zoopagomycota</taxon>
        <taxon>Kickxellomycotina</taxon>
        <taxon>Kickxellomycetes</taxon>
        <taxon>Kickxellales</taxon>
        <taxon>Kickxellaceae</taxon>
        <taxon>Coemansia</taxon>
    </lineage>
</organism>
<accession>A0A9W8IPM2</accession>
<proteinExistence type="predicted"/>
<dbReference type="EMBL" id="JANBUY010000056">
    <property type="protein sequence ID" value="KAJ2865597.1"/>
    <property type="molecule type" value="Genomic_DNA"/>
</dbReference>
<feature type="compositionally biased region" description="Polar residues" evidence="2">
    <location>
        <begin position="127"/>
        <end position="138"/>
    </location>
</feature>
<sequence>MADTNARLAALEQRCSAMEAQMRIRNAQVIDAFRKAISVLEASSTFGNAVDESGMLTAVDNSPSSELALKAVASNMADSATNLKYNTTPFMLDDGHSALKRRRTMADPRSMNRERADPVPTDLANPRQRSLSIASNESGELGDEIPLFPDNERSQRMRHGDKVSGTSRRDQQQLESNNGARGAALNDCRRQDGASSRAGHRPQEQERSPDSTFVDNAATPRGNSRGGRREQSDGHKDARNQSRHRSQERGVRQRNSYSRSPSRHHSSRRQSHGYNQGRSRSRSHSRSRNPTRSGSPYRNWHHDRRQYQERQNSPPPMEKPYLTGSNADPVPPGGPRRGRHNANRTPSPSARPSPQKNPEGAKQKSKRGVVTWEFDSGSKHISGRVDKNADNNWGGLEPAEASGNRLAGWDIGSPKLEAPKSGTKGWDTDSPVLDNTGPTMPRSINQLTSKVEPISLIEKVAAWKGADLTAVAARAPPYGPEDAVKAALSDCGSDDLGDKARASSYAISDRLYEDNIGSDDDDDDDDDGDDDPRMLLKSKKRRAEIIVSMLNDSGGHQLTSERLAPLWKIFAWIPLDTLPHIYRRVYGIDLWTLETKKQIRASIKYLPGLSERSSMDGHCRQALIFRDKCHLKQPRAYQRLFVMSPACEAVLFFFLVTTILQPLDEQQAKTVANLWVDEFGKGPTHAVTTVQARGSATTKWESDEVVWKSAIQWLGQLAKITMQHGKDYLTGKTTNWDNVGLSSRKDRQAAPHDPERELMAGLLKDELVELLKATPTLLSKILPEDKLRVLKSEVG</sequence>
<keyword evidence="1" id="KW-0175">Coiled coil</keyword>
<evidence type="ECO:0000313" key="3">
    <source>
        <dbReference type="EMBL" id="KAJ2865597.1"/>
    </source>
</evidence>
<feature type="compositionally biased region" description="Basic and acidic residues" evidence="2">
    <location>
        <begin position="104"/>
        <end position="117"/>
    </location>
</feature>
<feature type="compositionally biased region" description="Basic and acidic residues" evidence="2">
    <location>
        <begin position="227"/>
        <end position="251"/>
    </location>
</feature>
<feature type="coiled-coil region" evidence="1">
    <location>
        <begin position="1"/>
        <end position="28"/>
    </location>
</feature>
<gene>
    <name evidence="3" type="ORF">GGH94_002114</name>
</gene>
<keyword evidence="4" id="KW-1185">Reference proteome</keyword>
<feature type="compositionally biased region" description="Basic residues" evidence="2">
    <location>
        <begin position="279"/>
        <end position="289"/>
    </location>
</feature>
<reference evidence="3" key="1">
    <citation type="submission" date="2022-07" db="EMBL/GenBank/DDBJ databases">
        <title>Phylogenomic reconstructions and comparative analyses of Kickxellomycotina fungi.</title>
        <authorList>
            <person name="Reynolds N.K."/>
            <person name="Stajich J.E."/>
            <person name="Barry K."/>
            <person name="Grigoriev I.V."/>
            <person name="Crous P."/>
            <person name="Smith M.E."/>
        </authorList>
    </citation>
    <scope>NUCLEOTIDE SEQUENCE</scope>
    <source>
        <strain evidence="3">RSA 476</strain>
    </source>
</reference>
<evidence type="ECO:0000256" key="1">
    <source>
        <dbReference type="SAM" id="Coils"/>
    </source>
</evidence>
<evidence type="ECO:0000313" key="4">
    <source>
        <dbReference type="Proteomes" id="UP001140074"/>
    </source>
</evidence>
<comment type="caution">
    <text evidence="3">The sequence shown here is derived from an EMBL/GenBank/DDBJ whole genome shotgun (WGS) entry which is preliminary data.</text>
</comment>
<feature type="compositionally biased region" description="Polar residues" evidence="2">
    <location>
        <begin position="343"/>
        <end position="356"/>
    </location>
</feature>
<name>A0A9W8IPM2_9FUNG</name>
<protein>
    <submittedName>
        <fullName evidence="3">Uncharacterized protein</fullName>
    </submittedName>
</protein>
<feature type="region of interest" description="Disordered" evidence="2">
    <location>
        <begin position="513"/>
        <end position="534"/>
    </location>
</feature>
<dbReference type="AlphaFoldDB" id="A0A9W8IPM2"/>
<feature type="compositionally biased region" description="Basic residues" evidence="2">
    <location>
        <begin position="261"/>
        <end position="271"/>
    </location>
</feature>
<feature type="region of interest" description="Disordered" evidence="2">
    <location>
        <begin position="102"/>
        <end position="370"/>
    </location>
</feature>
<feature type="region of interest" description="Disordered" evidence="2">
    <location>
        <begin position="416"/>
        <end position="444"/>
    </location>
</feature>
<evidence type="ECO:0000256" key="2">
    <source>
        <dbReference type="SAM" id="MobiDB-lite"/>
    </source>
</evidence>
<feature type="compositionally biased region" description="Acidic residues" evidence="2">
    <location>
        <begin position="516"/>
        <end position="530"/>
    </location>
</feature>